<evidence type="ECO:0000313" key="3">
    <source>
        <dbReference type="Proteomes" id="UP000001292"/>
    </source>
</evidence>
<gene>
    <name evidence="2" type="primary">Dsec\GM23019</name>
    <name evidence="2" type="ORF">Dsec_GM23019</name>
</gene>
<dbReference type="EMBL" id="CH480823">
    <property type="protein sequence ID" value="EDW56267.1"/>
    <property type="molecule type" value="Genomic_DNA"/>
</dbReference>
<dbReference type="Proteomes" id="UP000001292">
    <property type="component" value="Unassembled WGS sequence"/>
</dbReference>
<dbReference type="OMA" id="FPREMAV"/>
<keyword evidence="3" id="KW-1185">Reference proteome</keyword>
<organism evidence="3">
    <name type="scientific">Drosophila sechellia</name>
    <name type="common">Fruit fly</name>
    <dbReference type="NCBI Taxonomy" id="7238"/>
    <lineage>
        <taxon>Eukaryota</taxon>
        <taxon>Metazoa</taxon>
        <taxon>Ecdysozoa</taxon>
        <taxon>Arthropoda</taxon>
        <taxon>Hexapoda</taxon>
        <taxon>Insecta</taxon>
        <taxon>Pterygota</taxon>
        <taxon>Neoptera</taxon>
        <taxon>Endopterygota</taxon>
        <taxon>Diptera</taxon>
        <taxon>Brachycera</taxon>
        <taxon>Muscomorpha</taxon>
        <taxon>Ephydroidea</taxon>
        <taxon>Drosophilidae</taxon>
        <taxon>Drosophila</taxon>
        <taxon>Sophophora</taxon>
    </lineage>
</organism>
<proteinExistence type="predicted"/>
<evidence type="ECO:0000313" key="2">
    <source>
        <dbReference type="EMBL" id="EDW56267.1"/>
    </source>
</evidence>
<reference evidence="2 3" key="1">
    <citation type="journal article" date="2007" name="Nature">
        <title>Evolution of genes and genomes on the Drosophila phylogeny.</title>
        <authorList>
            <consortium name="Drosophila 12 Genomes Consortium"/>
            <person name="Clark A.G."/>
            <person name="Eisen M.B."/>
            <person name="Smith D.R."/>
            <person name="Bergman C.M."/>
            <person name="Oliver B."/>
            <person name="Markow T.A."/>
            <person name="Kaufman T.C."/>
            <person name="Kellis M."/>
            <person name="Gelbart W."/>
            <person name="Iyer V.N."/>
            <person name="Pollard D.A."/>
            <person name="Sackton T.B."/>
            <person name="Larracuente A.M."/>
            <person name="Singh N.D."/>
            <person name="Abad J.P."/>
            <person name="Abt D.N."/>
            <person name="Adryan B."/>
            <person name="Aguade M."/>
            <person name="Akashi H."/>
            <person name="Anderson W.W."/>
            <person name="Aquadro C.F."/>
            <person name="Ardell D.H."/>
            <person name="Arguello R."/>
            <person name="Artieri C.G."/>
            <person name="Barbash D.A."/>
            <person name="Barker D."/>
            <person name="Barsanti P."/>
            <person name="Batterham P."/>
            <person name="Batzoglou S."/>
            <person name="Begun D."/>
            <person name="Bhutkar A."/>
            <person name="Blanco E."/>
            <person name="Bosak S.A."/>
            <person name="Bradley R.K."/>
            <person name="Brand A.D."/>
            <person name="Brent M.R."/>
            <person name="Brooks A.N."/>
            <person name="Brown R.H."/>
            <person name="Butlin R.K."/>
            <person name="Caggese C."/>
            <person name="Calvi B.R."/>
            <person name="Bernardo de Carvalho A."/>
            <person name="Caspi A."/>
            <person name="Castrezana S."/>
            <person name="Celniker S.E."/>
            <person name="Chang J.L."/>
            <person name="Chapple C."/>
            <person name="Chatterji S."/>
            <person name="Chinwalla A."/>
            <person name="Civetta A."/>
            <person name="Clifton S.W."/>
            <person name="Comeron J.M."/>
            <person name="Costello J.C."/>
            <person name="Coyne J.A."/>
            <person name="Daub J."/>
            <person name="David R.G."/>
            <person name="Delcher A.L."/>
            <person name="Delehaunty K."/>
            <person name="Do C.B."/>
            <person name="Ebling H."/>
            <person name="Edwards K."/>
            <person name="Eickbush T."/>
            <person name="Evans J.D."/>
            <person name="Filipski A."/>
            <person name="Findeiss S."/>
            <person name="Freyhult E."/>
            <person name="Fulton L."/>
            <person name="Fulton R."/>
            <person name="Garcia A.C."/>
            <person name="Gardiner A."/>
            <person name="Garfield D.A."/>
            <person name="Garvin B.E."/>
            <person name="Gibson G."/>
            <person name="Gilbert D."/>
            <person name="Gnerre S."/>
            <person name="Godfrey J."/>
            <person name="Good R."/>
            <person name="Gotea V."/>
            <person name="Gravely B."/>
            <person name="Greenberg A.J."/>
            <person name="Griffiths-Jones S."/>
            <person name="Gross S."/>
            <person name="Guigo R."/>
            <person name="Gustafson E.A."/>
            <person name="Haerty W."/>
            <person name="Hahn M.W."/>
            <person name="Halligan D.L."/>
            <person name="Halpern A.L."/>
            <person name="Halter G.M."/>
            <person name="Han M.V."/>
            <person name="Heger A."/>
            <person name="Hillier L."/>
            <person name="Hinrichs A.S."/>
            <person name="Holmes I."/>
            <person name="Hoskins R.A."/>
            <person name="Hubisz M.J."/>
            <person name="Hultmark D."/>
            <person name="Huntley M.A."/>
            <person name="Jaffe D.B."/>
            <person name="Jagadeeshan S."/>
            <person name="Jeck W.R."/>
            <person name="Johnson J."/>
            <person name="Jones C.D."/>
            <person name="Jordan W.C."/>
            <person name="Karpen G.H."/>
            <person name="Kataoka E."/>
            <person name="Keightley P.D."/>
            <person name="Kheradpour P."/>
            <person name="Kirkness E.F."/>
            <person name="Koerich L.B."/>
            <person name="Kristiansen K."/>
            <person name="Kudrna D."/>
            <person name="Kulathinal R.J."/>
            <person name="Kumar S."/>
            <person name="Kwok R."/>
            <person name="Lander E."/>
            <person name="Langley C.H."/>
            <person name="Lapoint R."/>
            <person name="Lazzaro B.P."/>
            <person name="Lee S.J."/>
            <person name="Levesque L."/>
            <person name="Li R."/>
            <person name="Lin C.F."/>
            <person name="Lin M.F."/>
            <person name="Lindblad-Toh K."/>
            <person name="Llopart A."/>
            <person name="Long M."/>
            <person name="Low L."/>
            <person name="Lozovsky E."/>
            <person name="Lu J."/>
            <person name="Luo M."/>
            <person name="Machado C.A."/>
            <person name="Makalowski W."/>
            <person name="Marzo M."/>
            <person name="Matsuda M."/>
            <person name="Matzkin L."/>
            <person name="McAllister B."/>
            <person name="McBride C.S."/>
            <person name="McKernan B."/>
            <person name="McKernan K."/>
            <person name="Mendez-Lago M."/>
            <person name="Minx P."/>
            <person name="Mollenhauer M.U."/>
            <person name="Montooth K."/>
            <person name="Mount S.M."/>
            <person name="Mu X."/>
            <person name="Myers E."/>
            <person name="Negre B."/>
            <person name="Newfeld S."/>
            <person name="Nielsen R."/>
            <person name="Noor M.A."/>
            <person name="O'Grady P."/>
            <person name="Pachter L."/>
            <person name="Papaceit M."/>
            <person name="Parisi M.J."/>
            <person name="Parisi M."/>
            <person name="Parts L."/>
            <person name="Pedersen J.S."/>
            <person name="Pesole G."/>
            <person name="Phillippy A.M."/>
            <person name="Ponting C.P."/>
            <person name="Pop M."/>
            <person name="Porcelli D."/>
            <person name="Powell J.R."/>
            <person name="Prohaska S."/>
            <person name="Pruitt K."/>
            <person name="Puig M."/>
            <person name="Quesneville H."/>
            <person name="Ram K.R."/>
            <person name="Rand D."/>
            <person name="Rasmussen M.D."/>
            <person name="Reed L.K."/>
            <person name="Reenan R."/>
            <person name="Reily A."/>
            <person name="Remington K.A."/>
            <person name="Rieger T.T."/>
            <person name="Ritchie M.G."/>
            <person name="Robin C."/>
            <person name="Rogers Y.H."/>
            <person name="Rohde C."/>
            <person name="Rozas J."/>
            <person name="Rubenfield M.J."/>
            <person name="Ruiz A."/>
            <person name="Russo S."/>
            <person name="Salzberg S.L."/>
            <person name="Sanchez-Gracia A."/>
            <person name="Saranga D.J."/>
            <person name="Sato H."/>
            <person name="Schaeffer S.W."/>
            <person name="Schatz M.C."/>
            <person name="Schlenke T."/>
            <person name="Schwartz R."/>
            <person name="Segarra C."/>
            <person name="Singh R.S."/>
            <person name="Sirot L."/>
            <person name="Sirota M."/>
            <person name="Sisneros N.B."/>
            <person name="Smith C.D."/>
            <person name="Smith T.F."/>
            <person name="Spieth J."/>
            <person name="Stage D.E."/>
            <person name="Stark A."/>
            <person name="Stephan W."/>
            <person name="Strausberg R.L."/>
            <person name="Strempel S."/>
            <person name="Sturgill D."/>
            <person name="Sutton G."/>
            <person name="Sutton G.G."/>
            <person name="Tao W."/>
            <person name="Teichmann S."/>
            <person name="Tobari Y.N."/>
            <person name="Tomimura Y."/>
            <person name="Tsolas J.M."/>
            <person name="Valente V.L."/>
            <person name="Venter E."/>
            <person name="Venter J.C."/>
            <person name="Vicario S."/>
            <person name="Vieira F.G."/>
            <person name="Vilella A.J."/>
            <person name="Villasante A."/>
            <person name="Walenz B."/>
            <person name="Wang J."/>
            <person name="Wasserman M."/>
            <person name="Watts T."/>
            <person name="Wilson D."/>
            <person name="Wilson R.K."/>
            <person name="Wing R.A."/>
            <person name="Wolfner M.F."/>
            <person name="Wong A."/>
            <person name="Wong G.K."/>
            <person name="Wu C.I."/>
            <person name="Wu G."/>
            <person name="Yamamoto D."/>
            <person name="Yang H.P."/>
            <person name="Yang S.P."/>
            <person name="Yorke J.A."/>
            <person name="Yoshida K."/>
            <person name="Zdobnov E."/>
            <person name="Zhang P."/>
            <person name="Zhang Y."/>
            <person name="Zimin A.V."/>
            <person name="Baldwin J."/>
            <person name="Abdouelleil A."/>
            <person name="Abdulkadir J."/>
            <person name="Abebe A."/>
            <person name="Abera B."/>
            <person name="Abreu J."/>
            <person name="Acer S.C."/>
            <person name="Aftuck L."/>
            <person name="Alexander A."/>
            <person name="An P."/>
            <person name="Anderson E."/>
            <person name="Anderson S."/>
            <person name="Arachi H."/>
            <person name="Azer M."/>
            <person name="Bachantsang P."/>
            <person name="Barry A."/>
            <person name="Bayul T."/>
            <person name="Berlin A."/>
            <person name="Bessette D."/>
            <person name="Bloom T."/>
            <person name="Blye J."/>
            <person name="Boguslavskiy L."/>
            <person name="Bonnet C."/>
            <person name="Boukhgalter B."/>
            <person name="Bourzgui I."/>
            <person name="Brown A."/>
            <person name="Cahill P."/>
            <person name="Channer S."/>
            <person name="Cheshatsang Y."/>
            <person name="Chuda L."/>
            <person name="Citroen M."/>
            <person name="Collymore A."/>
            <person name="Cooke P."/>
            <person name="Costello M."/>
            <person name="D'Aco K."/>
            <person name="Daza R."/>
            <person name="De Haan G."/>
            <person name="DeGray S."/>
            <person name="DeMaso C."/>
            <person name="Dhargay N."/>
            <person name="Dooley K."/>
            <person name="Dooley E."/>
            <person name="Doricent M."/>
            <person name="Dorje P."/>
            <person name="Dorjee K."/>
            <person name="Dupes A."/>
            <person name="Elong R."/>
            <person name="Falk J."/>
            <person name="Farina A."/>
            <person name="Faro S."/>
            <person name="Ferguson D."/>
            <person name="Fisher S."/>
            <person name="Foley C.D."/>
            <person name="Franke A."/>
            <person name="Friedrich D."/>
            <person name="Gadbois L."/>
            <person name="Gearin G."/>
            <person name="Gearin C.R."/>
            <person name="Giannoukos G."/>
            <person name="Goode T."/>
            <person name="Graham J."/>
            <person name="Grandbois E."/>
            <person name="Grewal S."/>
            <person name="Gyaltsen K."/>
            <person name="Hafez N."/>
            <person name="Hagos B."/>
            <person name="Hall J."/>
            <person name="Henson C."/>
            <person name="Hollinger A."/>
            <person name="Honan T."/>
            <person name="Huard M.D."/>
            <person name="Hughes L."/>
            <person name="Hurhula B."/>
            <person name="Husby M.E."/>
            <person name="Kamat A."/>
            <person name="Kanga B."/>
            <person name="Kashin S."/>
            <person name="Khazanovich D."/>
            <person name="Kisner P."/>
            <person name="Lance K."/>
            <person name="Lara M."/>
            <person name="Lee W."/>
            <person name="Lennon N."/>
            <person name="Letendre F."/>
            <person name="LeVine R."/>
            <person name="Lipovsky A."/>
            <person name="Liu X."/>
            <person name="Liu J."/>
            <person name="Liu S."/>
            <person name="Lokyitsang T."/>
            <person name="Lokyitsang Y."/>
            <person name="Lubonja R."/>
            <person name="Lui A."/>
            <person name="MacDonald P."/>
            <person name="Magnisalis V."/>
            <person name="Maru K."/>
            <person name="Matthews C."/>
            <person name="McCusker W."/>
            <person name="McDonough S."/>
            <person name="Mehta T."/>
            <person name="Meldrim J."/>
            <person name="Meneus L."/>
            <person name="Mihai O."/>
            <person name="Mihalev A."/>
            <person name="Mihova T."/>
            <person name="Mittelman R."/>
            <person name="Mlenga V."/>
            <person name="Montmayeur A."/>
            <person name="Mulrain L."/>
            <person name="Navidi A."/>
            <person name="Naylor J."/>
            <person name="Negash T."/>
            <person name="Nguyen T."/>
            <person name="Nguyen N."/>
            <person name="Nicol R."/>
            <person name="Norbu C."/>
            <person name="Norbu N."/>
            <person name="Novod N."/>
            <person name="O'Neill B."/>
            <person name="Osman S."/>
            <person name="Markiewicz E."/>
            <person name="Oyono O.L."/>
            <person name="Patti C."/>
            <person name="Phunkhang P."/>
            <person name="Pierre F."/>
            <person name="Priest M."/>
            <person name="Raghuraman S."/>
            <person name="Rege F."/>
            <person name="Reyes R."/>
            <person name="Rise C."/>
            <person name="Rogov P."/>
            <person name="Ross K."/>
            <person name="Ryan E."/>
            <person name="Settipalli S."/>
            <person name="Shea T."/>
            <person name="Sherpa N."/>
            <person name="Shi L."/>
            <person name="Shih D."/>
            <person name="Sparrow T."/>
            <person name="Spaulding J."/>
            <person name="Stalker J."/>
            <person name="Stange-Thomann N."/>
            <person name="Stavropoulos S."/>
            <person name="Stone C."/>
            <person name="Strader C."/>
            <person name="Tesfaye S."/>
            <person name="Thomson T."/>
            <person name="Thoulutsang Y."/>
            <person name="Thoulutsang D."/>
            <person name="Topham K."/>
            <person name="Topping I."/>
            <person name="Tsamla T."/>
            <person name="Vassiliev H."/>
            <person name="Vo A."/>
            <person name="Wangchuk T."/>
            <person name="Wangdi T."/>
            <person name="Weiand M."/>
            <person name="Wilkinson J."/>
            <person name="Wilson A."/>
            <person name="Yadav S."/>
            <person name="Young G."/>
            <person name="Yu Q."/>
            <person name="Zembek L."/>
            <person name="Zhong D."/>
            <person name="Zimmer A."/>
            <person name="Zwirko Z."/>
            <person name="Jaffe D.B."/>
            <person name="Alvarez P."/>
            <person name="Brockman W."/>
            <person name="Butler J."/>
            <person name="Chin C."/>
            <person name="Gnerre S."/>
            <person name="Grabherr M."/>
            <person name="Kleber M."/>
            <person name="Mauceli E."/>
            <person name="MacCallum I."/>
        </authorList>
    </citation>
    <scope>NUCLEOTIDE SEQUENCE [LARGE SCALE GENOMIC DNA]</scope>
    <source>
        <strain evidence="3">Rob3c / Tucson 14021-0248.25</strain>
    </source>
</reference>
<dbReference type="AlphaFoldDB" id="B4I661"/>
<sequence length="60" mass="6339">MLTANDKDVDAKDDQDDGRGNPVAETETRASTFPREMAVLAGAGGVVGGKEQRCEAMWLG</sequence>
<feature type="compositionally biased region" description="Basic and acidic residues" evidence="1">
    <location>
        <begin position="1"/>
        <end position="12"/>
    </location>
</feature>
<accession>B4I661</accession>
<feature type="region of interest" description="Disordered" evidence="1">
    <location>
        <begin position="1"/>
        <end position="32"/>
    </location>
</feature>
<evidence type="ECO:0000256" key="1">
    <source>
        <dbReference type="SAM" id="MobiDB-lite"/>
    </source>
</evidence>
<dbReference type="HOGENOM" id="CLU_2963267_0_0_1"/>
<name>B4I661_DROSE</name>
<protein>
    <submittedName>
        <fullName evidence="2">GM23019</fullName>
    </submittedName>
</protein>